<reference evidence="1 2" key="1">
    <citation type="submission" date="2018-05" db="EMBL/GenBank/DDBJ databases">
        <title>Draft genome of Methanospirillum stamsii Pt1.</title>
        <authorList>
            <person name="Dueholm M.S."/>
            <person name="Nielsen P.H."/>
            <person name="Bakmann L.F."/>
            <person name="Otzen D.E."/>
        </authorList>
    </citation>
    <scope>NUCLEOTIDE SEQUENCE [LARGE SCALE GENOMIC DNA]</scope>
    <source>
        <strain evidence="1 2">Pt1</strain>
    </source>
</reference>
<evidence type="ECO:0000313" key="2">
    <source>
        <dbReference type="Proteomes" id="UP000245934"/>
    </source>
</evidence>
<comment type="caution">
    <text evidence="1">The sequence shown here is derived from an EMBL/GenBank/DDBJ whole genome shotgun (WGS) entry which is preliminary data.</text>
</comment>
<name>A0A2V2NDD9_9EURY</name>
<keyword evidence="2" id="KW-1185">Reference proteome</keyword>
<dbReference type="OrthoDB" id="117395at2157"/>
<proteinExistence type="predicted"/>
<protein>
    <recommendedName>
        <fullName evidence="3">MarR family transcriptional regulator</fullName>
    </recommendedName>
</protein>
<dbReference type="Proteomes" id="UP000245934">
    <property type="component" value="Unassembled WGS sequence"/>
</dbReference>
<accession>A0A2V2NDD9</accession>
<gene>
    <name evidence="1" type="ORF">DLD82_10305</name>
</gene>
<dbReference type="EMBL" id="QGMZ01000018">
    <property type="protein sequence ID" value="PWR73611.1"/>
    <property type="molecule type" value="Genomic_DNA"/>
</dbReference>
<evidence type="ECO:0000313" key="1">
    <source>
        <dbReference type="EMBL" id="PWR73611.1"/>
    </source>
</evidence>
<evidence type="ECO:0008006" key="3">
    <source>
        <dbReference type="Google" id="ProtNLM"/>
    </source>
</evidence>
<dbReference type="GeneID" id="97608661"/>
<dbReference type="RefSeq" id="WP_109941022.1">
    <property type="nucleotide sequence ID" value="NZ_CP176366.1"/>
</dbReference>
<sequence length="127" mass="14888">MNKENMALTEDEVQARRKNWRELCHNQTEHEILYCISSFPDGVRESKIKTQMQDVFKYSFHGNIETHLKSLEANGLISKETTRSGARIWHADQSSVIKLVRKELEVLKARELEMQDFHAYLADMYGD</sequence>
<dbReference type="AlphaFoldDB" id="A0A2V2NDD9"/>
<organism evidence="1 2">
    <name type="scientific">Methanospirillum stamsii</name>
    <dbReference type="NCBI Taxonomy" id="1277351"/>
    <lineage>
        <taxon>Archaea</taxon>
        <taxon>Methanobacteriati</taxon>
        <taxon>Methanobacteriota</taxon>
        <taxon>Stenosarchaea group</taxon>
        <taxon>Methanomicrobia</taxon>
        <taxon>Methanomicrobiales</taxon>
        <taxon>Methanospirillaceae</taxon>
        <taxon>Methanospirillum</taxon>
    </lineage>
</organism>